<dbReference type="AlphaFoldDB" id="A0A9E7JJ25"/>
<feature type="transmembrane region" description="Helical" evidence="2">
    <location>
        <begin position="31"/>
        <end position="49"/>
    </location>
</feature>
<name>A0A9E7JJ25_9LILI</name>
<keyword evidence="2" id="KW-0472">Membrane</keyword>
<feature type="region of interest" description="Disordered" evidence="1">
    <location>
        <begin position="59"/>
        <end position="114"/>
    </location>
</feature>
<keyword evidence="2" id="KW-1133">Transmembrane helix</keyword>
<keyword evidence="2" id="KW-0812">Transmembrane</keyword>
<accession>A0A9E7JJ25</accession>
<evidence type="ECO:0000313" key="5">
    <source>
        <dbReference type="Proteomes" id="UP001055439"/>
    </source>
</evidence>
<proteinExistence type="predicted"/>
<dbReference type="Pfam" id="PF24747">
    <property type="entry name" value="Zn-ribbon_GIR1"/>
    <property type="match status" value="1"/>
</dbReference>
<dbReference type="EMBL" id="CP097503">
    <property type="protein sequence ID" value="URD82696.1"/>
    <property type="molecule type" value="Genomic_DNA"/>
</dbReference>
<dbReference type="OrthoDB" id="1930194at2759"/>
<evidence type="ECO:0000256" key="1">
    <source>
        <dbReference type="SAM" id="MobiDB-lite"/>
    </source>
</evidence>
<evidence type="ECO:0000313" key="4">
    <source>
        <dbReference type="EMBL" id="URD82696.1"/>
    </source>
</evidence>
<gene>
    <name evidence="4" type="ORF">MUK42_02448</name>
</gene>
<sequence length="162" mass="17719">MGSSWWCRFHRRPSSASGLVELRRKRSVLPAALRGVLTVVVLLLVGCFCHRRRRMSRRSGHGESQKLDLKLNLALPTRGDTSRRMATTGGDDSPRGSSSPSSCLSSEADSPEGPSMVLAGCPRCLMYVMLPGDDPKCPKCKSAVLLDFLHDTTTTSKKSRKT</sequence>
<evidence type="ECO:0000259" key="3">
    <source>
        <dbReference type="Pfam" id="PF24747"/>
    </source>
</evidence>
<dbReference type="InterPro" id="IPR056440">
    <property type="entry name" value="Zn-ribbon_GIR1"/>
</dbReference>
<feature type="domain" description="GIR1-like zinc ribbon" evidence="3">
    <location>
        <begin position="115"/>
        <end position="150"/>
    </location>
</feature>
<protein>
    <recommendedName>
        <fullName evidence="3">GIR1-like zinc ribbon domain-containing protein</fullName>
    </recommendedName>
</protein>
<feature type="compositionally biased region" description="Low complexity" evidence="1">
    <location>
        <begin position="89"/>
        <end position="108"/>
    </location>
</feature>
<organism evidence="4 5">
    <name type="scientific">Musa troglodytarum</name>
    <name type="common">fe'i banana</name>
    <dbReference type="NCBI Taxonomy" id="320322"/>
    <lineage>
        <taxon>Eukaryota</taxon>
        <taxon>Viridiplantae</taxon>
        <taxon>Streptophyta</taxon>
        <taxon>Embryophyta</taxon>
        <taxon>Tracheophyta</taxon>
        <taxon>Spermatophyta</taxon>
        <taxon>Magnoliopsida</taxon>
        <taxon>Liliopsida</taxon>
        <taxon>Zingiberales</taxon>
        <taxon>Musaceae</taxon>
        <taxon>Musa</taxon>
    </lineage>
</organism>
<dbReference type="InterPro" id="IPR055281">
    <property type="entry name" value="GIR1-2/SIED1"/>
</dbReference>
<keyword evidence="5" id="KW-1185">Reference proteome</keyword>
<dbReference type="PANTHER" id="PTHR33177:SF74">
    <property type="entry name" value="PROTEIN GL2-INTERACTING REPRESSOR 1"/>
    <property type="match status" value="1"/>
</dbReference>
<dbReference type="Proteomes" id="UP001055439">
    <property type="component" value="Chromosome 10"/>
</dbReference>
<reference evidence="4" key="1">
    <citation type="submission" date="2022-05" db="EMBL/GenBank/DDBJ databases">
        <title>The Musa troglodytarum L. genome provides insights into the mechanism of non-climacteric behaviour and enrichment of carotenoids.</title>
        <authorList>
            <person name="Wang J."/>
        </authorList>
    </citation>
    <scope>NUCLEOTIDE SEQUENCE</scope>
    <source>
        <tissue evidence="4">Leaf</tissue>
    </source>
</reference>
<evidence type="ECO:0000256" key="2">
    <source>
        <dbReference type="SAM" id="Phobius"/>
    </source>
</evidence>
<dbReference type="PANTHER" id="PTHR33177">
    <property type="entry name" value="PUTATIVE-RELATED"/>
    <property type="match status" value="1"/>
</dbReference>
<feature type="compositionally biased region" description="Basic and acidic residues" evidence="1">
    <location>
        <begin position="60"/>
        <end position="69"/>
    </location>
</feature>